<keyword evidence="4" id="KW-1185">Reference proteome</keyword>
<feature type="compositionally biased region" description="Low complexity" evidence="1">
    <location>
        <begin position="40"/>
        <end position="61"/>
    </location>
</feature>
<feature type="chain" id="PRO_5011470171" evidence="2">
    <location>
        <begin position="24"/>
        <end position="329"/>
    </location>
</feature>
<feature type="signal peptide" evidence="2">
    <location>
        <begin position="1"/>
        <end position="23"/>
    </location>
</feature>
<evidence type="ECO:0000313" key="3">
    <source>
        <dbReference type="EMBL" id="SFK52771.1"/>
    </source>
</evidence>
<evidence type="ECO:0000256" key="2">
    <source>
        <dbReference type="SAM" id="SignalP"/>
    </source>
</evidence>
<feature type="compositionally biased region" description="Low complexity" evidence="1">
    <location>
        <begin position="114"/>
        <end position="171"/>
    </location>
</feature>
<dbReference type="InterPro" id="IPR010466">
    <property type="entry name" value="DUF1058"/>
</dbReference>
<feature type="compositionally biased region" description="Pro residues" evidence="1">
    <location>
        <begin position="172"/>
        <end position="181"/>
    </location>
</feature>
<feature type="compositionally biased region" description="Pro residues" evidence="1">
    <location>
        <begin position="62"/>
        <end position="72"/>
    </location>
</feature>
<gene>
    <name evidence="3" type="ORF">SAMN02745775_103234</name>
</gene>
<dbReference type="Pfam" id="PF06347">
    <property type="entry name" value="SH3_4"/>
    <property type="match status" value="2"/>
</dbReference>
<evidence type="ECO:0000256" key="1">
    <source>
        <dbReference type="SAM" id="MobiDB-lite"/>
    </source>
</evidence>
<organism evidence="3 4">
    <name type="scientific">Falsiroseomonas stagni DSM 19981</name>
    <dbReference type="NCBI Taxonomy" id="1123062"/>
    <lineage>
        <taxon>Bacteria</taxon>
        <taxon>Pseudomonadati</taxon>
        <taxon>Pseudomonadota</taxon>
        <taxon>Alphaproteobacteria</taxon>
        <taxon>Acetobacterales</taxon>
        <taxon>Roseomonadaceae</taxon>
        <taxon>Falsiroseomonas</taxon>
    </lineage>
</organism>
<accession>A0A1I4A9X4</accession>
<dbReference type="EMBL" id="FOSQ01000003">
    <property type="protein sequence ID" value="SFK52771.1"/>
    <property type="molecule type" value="Genomic_DNA"/>
</dbReference>
<dbReference type="AlphaFoldDB" id="A0A1I4A9X4"/>
<dbReference type="Gene3D" id="2.30.30.40">
    <property type="entry name" value="SH3 Domains"/>
    <property type="match status" value="1"/>
</dbReference>
<name>A0A1I4A9X4_9PROT</name>
<sequence>MRFARPAVLSVLLVALSGGVALPQSSIAPGQGTLAPPRPVQATPPAAPPTAAATPAPSQPAARPPAQPPRPPQQSQATPPRPPQGQPTPARPPQGQAAPARPPQPGATPPRPPGTTGTQAQRPGQAPAAAARNPQQQQQQPNRRPAAAVAAGAAAGAAAAGAAAAANRTPEPAQPPPPPIPSTGSVTGLPLPRFAALRSDEVNMRVGPSTSYPIEWTFQRRDLPVQIVGEFQLWRRIRDAEGAEGWVHSSTLAGRRTVLIRGAATAQEVTLRRRAEEGSPAVARLRPGVIGRIRECEASNSWCEVQIAGHRGFLRRAELWGIGAEEEVK</sequence>
<dbReference type="STRING" id="1123062.SAMN02745775_103234"/>
<dbReference type="OrthoDB" id="9810773at2"/>
<proteinExistence type="predicted"/>
<dbReference type="Proteomes" id="UP000199473">
    <property type="component" value="Unassembled WGS sequence"/>
</dbReference>
<feature type="region of interest" description="Disordered" evidence="1">
    <location>
        <begin position="23"/>
        <end position="188"/>
    </location>
</feature>
<evidence type="ECO:0000313" key="4">
    <source>
        <dbReference type="Proteomes" id="UP000199473"/>
    </source>
</evidence>
<dbReference type="RefSeq" id="WP_092959442.1">
    <property type="nucleotide sequence ID" value="NZ_FOSQ01000003.1"/>
</dbReference>
<feature type="compositionally biased region" description="Pro residues" evidence="1">
    <location>
        <begin position="79"/>
        <end position="92"/>
    </location>
</feature>
<keyword evidence="2" id="KW-0732">Signal</keyword>
<protein>
    <submittedName>
        <fullName evidence="3">SH3-like domain-containing protein</fullName>
    </submittedName>
</protein>
<reference evidence="3 4" key="1">
    <citation type="submission" date="2016-10" db="EMBL/GenBank/DDBJ databases">
        <authorList>
            <person name="de Groot N.N."/>
        </authorList>
    </citation>
    <scope>NUCLEOTIDE SEQUENCE [LARGE SCALE GENOMIC DNA]</scope>
    <source>
        <strain evidence="3 4">DSM 19981</strain>
    </source>
</reference>
<feature type="compositionally biased region" description="Pro residues" evidence="1">
    <location>
        <begin position="100"/>
        <end position="113"/>
    </location>
</feature>